<reference evidence="3 4" key="1">
    <citation type="submission" date="2021-01" db="EMBL/GenBank/DDBJ databases">
        <title>Genomic Encyclopedia of Type Strains, Phase IV (KMG-IV): sequencing the most valuable type-strain genomes for metagenomic binning, comparative biology and taxonomic classification.</title>
        <authorList>
            <person name="Goeker M."/>
        </authorList>
    </citation>
    <scope>NUCLEOTIDE SEQUENCE [LARGE SCALE GENOMIC DNA]</scope>
    <source>
        <strain evidence="3 4">DSM 25890</strain>
    </source>
</reference>
<proteinExistence type="predicted"/>
<accession>A0ABS2NQC3</accession>
<sequence length="109" mass="12488">MKINEMNNIANPTVGKINSPQTDDQKKLMEACRQFEAVFINMMLKEMRSTVPDDGLTEKSQGREIFESMYDEKLSESMSKGQGIGLAKEMYRQLSRTYNVTNVKPSQQE</sequence>
<evidence type="ECO:0000313" key="3">
    <source>
        <dbReference type="EMBL" id="MBM7615142.1"/>
    </source>
</evidence>
<dbReference type="PRINTS" id="PR01002">
    <property type="entry name" value="FLGFLGJ"/>
</dbReference>
<dbReference type="Proteomes" id="UP001314796">
    <property type="component" value="Unassembled WGS sequence"/>
</dbReference>
<feature type="region of interest" description="Disordered" evidence="1">
    <location>
        <begin position="1"/>
        <end position="22"/>
    </location>
</feature>
<name>A0ABS2NQC3_9FIRM</name>
<keyword evidence="3" id="KW-0966">Cell projection</keyword>
<gene>
    <name evidence="3" type="ORF">JOC73_001704</name>
</gene>
<feature type="domain" description="Flagellar protein FlgJ N-terminal" evidence="2">
    <location>
        <begin position="45"/>
        <end position="93"/>
    </location>
</feature>
<evidence type="ECO:0000313" key="4">
    <source>
        <dbReference type="Proteomes" id="UP001314796"/>
    </source>
</evidence>
<keyword evidence="4" id="KW-1185">Reference proteome</keyword>
<keyword evidence="3" id="KW-0969">Cilium</keyword>
<evidence type="ECO:0000256" key="1">
    <source>
        <dbReference type="SAM" id="MobiDB-lite"/>
    </source>
</evidence>
<dbReference type="RefSeq" id="WP_204401997.1">
    <property type="nucleotide sequence ID" value="NZ_JAFBEE010000009.1"/>
</dbReference>
<protein>
    <submittedName>
        <fullName evidence="3">Flagellar protein FlgJ</fullName>
    </submittedName>
</protein>
<dbReference type="Pfam" id="PF10135">
    <property type="entry name" value="Rod-binding"/>
    <property type="match status" value="1"/>
</dbReference>
<dbReference type="InterPro" id="IPR019301">
    <property type="entry name" value="Flagellar_prot_FlgJ_N"/>
</dbReference>
<organism evidence="3 4">
    <name type="scientific">Alkaliphilus hydrothermalis</name>
    <dbReference type="NCBI Taxonomy" id="1482730"/>
    <lineage>
        <taxon>Bacteria</taxon>
        <taxon>Bacillati</taxon>
        <taxon>Bacillota</taxon>
        <taxon>Clostridia</taxon>
        <taxon>Peptostreptococcales</taxon>
        <taxon>Natronincolaceae</taxon>
        <taxon>Alkaliphilus</taxon>
    </lineage>
</organism>
<dbReference type="EMBL" id="JAFBEE010000009">
    <property type="protein sequence ID" value="MBM7615142.1"/>
    <property type="molecule type" value="Genomic_DNA"/>
</dbReference>
<evidence type="ECO:0000259" key="2">
    <source>
        <dbReference type="Pfam" id="PF10135"/>
    </source>
</evidence>
<comment type="caution">
    <text evidence="3">The sequence shown here is derived from an EMBL/GenBank/DDBJ whole genome shotgun (WGS) entry which is preliminary data.</text>
</comment>
<keyword evidence="3" id="KW-0282">Flagellum</keyword>